<dbReference type="SUPFAM" id="SSF55874">
    <property type="entry name" value="ATPase domain of HSP90 chaperone/DNA topoisomerase II/histidine kinase"/>
    <property type="match status" value="1"/>
</dbReference>
<dbReference type="PANTHER" id="PTHR35526">
    <property type="entry name" value="ANTI-SIGMA-F FACTOR RSBW-RELATED"/>
    <property type="match status" value="1"/>
</dbReference>
<dbReference type="InterPro" id="IPR050267">
    <property type="entry name" value="Anti-sigma-factor_SerPK"/>
</dbReference>
<evidence type="ECO:0000256" key="1">
    <source>
        <dbReference type="ARBA" id="ARBA00022527"/>
    </source>
</evidence>
<dbReference type="InterPro" id="IPR003594">
    <property type="entry name" value="HATPase_dom"/>
</dbReference>
<dbReference type="Pfam" id="PF13581">
    <property type="entry name" value="HATPase_c_2"/>
    <property type="match status" value="1"/>
</dbReference>
<protein>
    <submittedName>
        <fullName evidence="3">ATP-binding protein</fullName>
    </submittedName>
</protein>
<feature type="domain" description="Histidine kinase/HSP90-like ATPase" evidence="2">
    <location>
        <begin position="21"/>
        <end position="144"/>
    </location>
</feature>
<gene>
    <name evidence="3" type="ORF">LXT13_23840</name>
</gene>
<reference evidence="3 4" key="1">
    <citation type="submission" date="2021-12" db="EMBL/GenBank/DDBJ databases">
        <title>Genome seq of P8.</title>
        <authorList>
            <person name="Seo T."/>
        </authorList>
    </citation>
    <scope>NUCLEOTIDE SEQUENCE [LARGE SCALE GENOMIC DNA]</scope>
    <source>
        <strain evidence="3 4">P8</strain>
    </source>
</reference>
<evidence type="ECO:0000313" key="4">
    <source>
        <dbReference type="Proteomes" id="UP001200741"/>
    </source>
</evidence>
<accession>A0ABS8Y2T6</accession>
<dbReference type="Gene3D" id="3.30.565.10">
    <property type="entry name" value="Histidine kinase-like ATPase, C-terminal domain"/>
    <property type="match status" value="1"/>
</dbReference>
<proteinExistence type="predicted"/>
<name>A0ABS8Y2T6_9BURK</name>
<dbReference type="GO" id="GO:0005524">
    <property type="term" value="F:ATP binding"/>
    <property type="evidence" value="ECO:0007669"/>
    <property type="project" value="UniProtKB-KW"/>
</dbReference>
<evidence type="ECO:0000313" key="3">
    <source>
        <dbReference type="EMBL" id="MCE4557431.1"/>
    </source>
</evidence>
<dbReference type="InterPro" id="IPR036890">
    <property type="entry name" value="HATPase_C_sf"/>
</dbReference>
<keyword evidence="1" id="KW-0418">Kinase</keyword>
<organism evidence="3 4">
    <name type="scientific">Pelomonas cellulosilytica</name>
    <dbReference type="NCBI Taxonomy" id="2906762"/>
    <lineage>
        <taxon>Bacteria</taxon>
        <taxon>Pseudomonadati</taxon>
        <taxon>Pseudomonadota</taxon>
        <taxon>Betaproteobacteria</taxon>
        <taxon>Burkholderiales</taxon>
        <taxon>Sphaerotilaceae</taxon>
        <taxon>Roseateles</taxon>
    </lineage>
</organism>
<sequence>MPPRDAILPERPPELSLALPCELASCDVARQALQRLIAPHEPSARAGFGLEVVLEELLMNQLLHAHPGGHASASVQLLAWVAGDTLLLQLADNGIPFDPLAQPAPVAPANLDDARPGGLGLHLLRRYVNTLAYERSNGENRLTVGLALR</sequence>
<keyword evidence="1" id="KW-0808">Transferase</keyword>
<keyword evidence="3" id="KW-0547">Nucleotide-binding</keyword>
<dbReference type="EMBL" id="JAJTWU010000010">
    <property type="protein sequence ID" value="MCE4557431.1"/>
    <property type="molecule type" value="Genomic_DNA"/>
</dbReference>
<dbReference type="Proteomes" id="UP001200741">
    <property type="component" value="Unassembled WGS sequence"/>
</dbReference>
<keyword evidence="3" id="KW-0067">ATP-binding</keyword>
<dbReference type="RefSeq" id="WP_233374811.1">
    <property type="nucleotide sequence ID" value="NZ_JAJTWU010000010.1"/>
</dbReference>
<dbReference type="CDD" id="cd16936">
    <property type="entry name" value="HATPase_RsbW-like"/>
    <property type="match status" value="1"/>
</dbReference>
<comment type="caution">
    <text evidence="3">The sequence shown here is derived from an EMBL/GenBank/DDBJ whole genome shotgun (WGS) entry which is preliminary data.</text>
</comment>
<keyword evidence="1" id="KW-0723">Serine/threonine-protein kinase</keyword>
<evidence type="ECO:0000259" key="2">
    <source>
        <dbReference type="Pfam" id="PF13581"/>
    </source>
</evidence>
<keyword evidence="4" id="KW-1185">Reference proteome</keyword>